<evidence type="ECO:0000256" key="4">
    <source>
        <dbReference type="ARBA" id="ARBA00023002"/>
    </source>
</evidence>
<keyword evidence="7" id="KW-1133">Transmembrane helix</keyword>
<feature type="transmembrane region" description="Helical" evidence="7">
    <location>
        <begin position="38"/>
        <end position="59"/>
    </location>
</feature>
<dbReference type="GO" id="GO:0031418">
    <property type="term" value="F:L-ascorbic acid binding"/>
    <property type="evidence" value="ECO:0007669"/>
    <property type="project" value="InterPro"/>
</dbReference>
<dbReference type="PANTHER" id="PTHR10869">
    <property type="entry name" value="PROLYL 4-HYDROXYLASE ALPHA SUBUNIT"/>
    <property type="match status" value="1"/>
</dbReference>
<evidence type="ECO:0000256" key="5">
    <source>
        <dbReference type="ARBA" id="ARBA00023004"/>
    </source>
</evidence>
<dbReference type="GO" id="GO:0004656">
    <property type="term" value="F:procollagen-proline 4-dioxygenase activity"/>
    <property type="evidence" value="ECO:0007669"/>
    <property type="project" value="TreeGrafter"/>
</dbReference>
<dbReference type="Proteomes" id="UP001165122">
    <property type="component" value="Unassembled WGS sequence"/>
</dbReference>
<sequence length="368" mass="41635">MVLRRCGADSATKTTAVSSPLQDPPTTSRNPCKVFCGILIRLILGVILFCVAVIARWMVPMTYSMVRLHYTSVTFRRDLLDSYRKQAPKPPNTPNTPNTTPQTRLETTLECDSPLEIWRVHSFMSEAEVDYVIEAYTHLLHVCTLPSMENFLGQDCSELTFNIFKENDELLWKINERMDAIVTDRFLVKKPNDDDEGPEFQIRHYREGVGFPAHHDRLDQYAMPLTFMVYLNDLPDGAGGETIFPQCRHDGKRGKKLTPRKGDLVIWSTCHPSRYGDLNPGSDHIAAPIKRAGSEKFILNKFYTVEEVSLRSCVNGLFKGISNVLQSGVGVTFELCPSNNTLLIRSVLNIKMVSFVAKPVYCLTPPMR</sequence>
<dbReference type="InterPro" id="IPR044862">
    <property type="entry name" value="Pro_4_hyd_alph_FE2OG_OXY"/>
</dbReference>
<dbReference type="GO" id="GO:0005783">
    <property type="term" value="C:endoplasmic reticulum"/>
    <property type="evidence" value="ECO:0007669"/>
    <property type="project" value="TreeGrafter"/>
</dbReference>
<keyword evidence="3" id="KW-0223">Dioxygenase</keyword>
<dbReference type="PANTHER" id="PTHR10869:SF246">
    <property type="entry name" value="TRANSMEMBRANE PROLYL 4-HYDROXYLASE"/>
    <property type="match status" value="1"/>
</dbReference>
<evidence type="ECO:0000256" key="6">
    <source>
        <dbReference type="SAM" id="MobiDB-lite"/>
    </source>
</evidence>
<evidence type="ECO:0000313" key="9">
    <source>
        <dbReference type="EMBL" id="GMI07753.1"/>
    </source>
</evidence>
<keyword evidence="7" id="KW-0472">Membrane</keyword>
<evidence type="ECO:0000313" key="10">
    <source>
        <dbReference type="Proteomes" id="UP001165122"/>
    </source>
</evidence>
<keyword evidence="4" id="KW-0560">Oxidoreductase</keyword>
<comment type="cofactor">
    <cofactor evidence="1">
        <name>L-ascorbate</name>
        <dbReference type="ChEBI" id="CHEBI:38290"/>
    </cofactor>
</comment>
<feature type="region of interest" description="Disordered" evidence="6">
    <location>
        <begin position="6"/>
        <end position="28"/>
    </location>
</feature>
<protein>
    <recommendedName>
        <fullName evidence="8">Fe2OG dioxygenase domain-containing protein</fullName>
    </recommendedName>
</protein>
<proteinExistence type="predicted"/>
<evidence type="ECO:0000256" key="2">
    <source>
        <dbReference type="ARBA" id="ARBA00022723"/>
    </source>
</evidence>
<accession>A0A9W7CKZ8</accession>
<organism evidence="9 10">
    <name type="scientific">Triparma laevis f. longispina</name>
    <dbReference type="NCBI Taxonomy" id="1714387"/>
    <lineage>
        <taxon>Eukaryota</taxon>
        <taxon>Sar</taxon>
        <taxon>Stramenopiles</taxon>
        <taxon>Ochrophyta</taxon>
        <taxon>Bolidophyceae</taxon>
        <taxon>Parmales</taxon>
        <taxon>Triparmaceae</taxon>
        <taxon>Triparma</taxon>
    </lineage>
</organism>
<dbReference type="PROSITE" id="PS51471">
    <property type="entry name" value="FE2OG_OXY"/>
    <property type="match status" value="1"/>
</dbReference>
<comment type="caution">
    <text evidence="9">The sequence shown here is derived from an EMBL/GenBank/DDBJ whole genome shotgun (WGS) entry which is preliminary data.</text>
</comment>
<dbReference type="Gene3D" id="2.60.120.620">
    <property type="entry name" value="q2cbj1_9rhob like domain"/>
    <property type="match status" value="1"/>
</dbReference>
<dbReference type="Pfam" id="PF13640">
    <property type="entry name" value="2OG-FeII_Oxy_3"/>
    <property type="match status" value="1"/>
</dbReference>
<gene>
    <name evidence="9" type="ORF">TrLO_g11545</name>
</gene>
<feature type="compositionally biased region" description="Polar residues" evidence="6">
    <location>
        <begin position="11"/>
        <end position="28"/>
    </location>
</feature>
<keyword evidence="10" id="KW-1185">Reference proteome</keyword>
<dbReference type="GO" id="GO:0005506">
    <property type="term" value="F:iron ion binding"/>
    <property type="evidence" value="ECO:0007669"/>
    <property type="project" value="InterPro"/>
</dbReference>
<name>A0A9W7CKZ8_9STRA</name>
<dbReference type="EMBL" id="BRXW01000115">
    <property type="protein sequence ID" value="GMI07753.1"/>
    <property type="molecule type" value="Genomic_DNA"/>
</dbReference>
<dbReference type="SMART" id="SM00702">
    <property type="entry name" value="P4Hc"/>
    <property type="match status" value="1"/>
</dbReference>
<dbReference type="InterPro" id="IPR006620">
    <property type="entry name" value="Pro_4_hyd_alph"/>
</dbReference>
<evidence type="ECO:0000256" key="3">
    <source>
        <dbReference type="ARBA" id="ARBA00022964"/>
    </source>
</evidence>
<evidence type="ECO:0000259" key="8">
    <source>
        <dbReference type="PROSITE" id="PS51471"/>
    </source>
</evidence>
<reference evidence="10" key="1">
    <citation type="journal article" date="2023" name="Commun. Biol.">
        <title>Genome analysis of Parmales, the sister group of diatoms, reveals the evolutionary specialization of diatoms from phago-mixotrophs to photoautotrophs.</title>
        <authorList>
            <person name="Ban H."/>
            <person name="Sato S."/>
            <person name="Yoshikawa S."/>
            <person name="Yamada K."/>
            <person name="Nakamura Y."/>
            <person name="Ichinomiya M."/>
            <person name="Sato N."/>
            <person name="Blanc-Mathieu R."/>
            <person name="Endo H."/>
            <person name="Kuwata A."/>
            <person name="Ogata H."/>
        </authorList>
    </citation>
    <scope>NUCLEOTIDE SEQUENCE [LARGE SCALE GENOMIC DNA]</scope>
    <source>
        <strain evidence="10">NIES 3700</strain>
    </source>
</reference>
<feature type="region of interest" description="Disordered" evidence="6">
    <location>
        <begin position="84"/>
        <end position="104"/>
    </location>
</feature>
<keyword evidence="7" id="KW-0812">Transmembrane</keyword>
<dbReference type="OrthoDB" id="438220at2759"/>
<keyword evidence="2" id="KW-0479">Metal-binding</keyword>
<dbReference type="InterPro" id="IPR045054">
    <property type="entry name" value="P4HA-like"/>
</dbReference>
<evidence type="ECO:0000256" key="7">
    <source>
        <dbReference type="SAM" id="Phobius"/>
    </source>
</evidence>
<evidence type="ECO:0000256" key="1">
    <source>
        <dbReference type="ARBA" id="ARBA00001961"/>
    </source>
</evidence>
<keyword evidence="5" id="KW-0408">Iron</keyword>
<feature type="domain" description="Fe2OG dioxygenase" evidence="8">
    <location>
        <begin position="194"/>
        <end position="305"/>
    </location>
</feature>
<dbReference type="InterPro" id="IPR005123">
    <property type="entry name" value="Oxoglu/Fe-dep_dioxygenase_dom"/>
</dbReference>
<dbReference type="AlphaFoldDB" id="A0A9W7CKZ8"/>